<dbReference type="EMBL" id="BSYO01000002">
    <property type="protein sequence ID" value="GMH01182.1"/>
    <property type="molecule type" value="Genomic_DNA"/>
</dbReference>
<accession>A0AAD3XCT1</accession>
<keyword evidence="2" id="KW-1185">Reference proteome</keyword>
<sequence length="179" mass="20202">MLQRREILGFLRRGSEVPSLLAWKESLLLFAWEKTSLLSCWQRKGDGGLSGFLLWQRNCGSRRVAITSCGGLSASRCWGRTIRADSVSWRKDGFFDWPQAQRQQILSAELKLQSWLAEGHCPLGPWLAGPFQTVLLGLSASGNSAGLMLVLSAHGRLDLGYRTHHYYYHLNDQLFSIHI</sequence>
<evidence type="ECO:0000313" key="2">
    <source>
        <dbReference type="Proteomes" id="UP001279734"/>
    </source>
</evidence>
<evidence type="ECO:0000313" key="1">
    <source>
        <dbReference type="EMBL" id="GMH01182.1"/>
    </source>
</evidence>
<comment type="caution">
    <text evidence="1">The sequence shown here is derived from an EMBL/GenBank/DDBJ whole genome shotgun (WGS) entry which is preliminary data.</text>
</comment>
<dbReference type="Proteomes" id="UP001279734">
    <property type="component" value="Unassembled WGS sequence"/>
</dbReference>
<protein>
    <submittedName>
        <fullName evidence="1">Uncharacterized protein</fullName>
    </submittedName>
</protein>
<reference evidence="1" key="1">
    <citation type="submission" date="2023-05" db="EMBL/GenBank/DDBJ databases">
        <title>Nepenthes gracilis genome sequencing.</title>
        <authorList>
            <person name="Fukushima K."/>
        </authorList>
    </citation>
    <scope>NUCLEOTIDE SEQUENCE</scope>
    <source>
        <strain evidence="1">SING2019-196</strain>
    </source>
</reference>
<organism evidence="1 2">
    <name type="scientific">Nepenthes gracilis</name>
    <name type="common">Slender pitcher plant</name>
    <dbReference type="NCBI Taxonomy" id="150966"/>
    <lineage>
        <taxon>Eukaryota</taxon>
        <taxon>Viridiplantae</taxon>
        <taxon>Streptophyta</taxon>
        <taxon>Embryophyta</taxon>
        <taxon>Tracheophyta</taxon>
        <taxon>Spermatophyta</taxon>
        <taxon>Magnoliopsida</taxon>
        <taxon>eudicotyledons</taxon>
        <taxon>Gunneridae</taxon>
        <taxon>Pentapetalae</taxon>
        <taxon>Caryophyllales</taxon>
        <taxon>Nepenthaceae</taxon>
        <taxon>Nepenthes</taxon>
    </lineage>
</organism>
<name>A0AAD3XCT1_NEPGR</name>
<gene>
    <name evidence="1" type="ORF">Nepgr_003021</name>
</gene>
<dbReference type="AlphaFoldDB" id="A0AAD3XCT1"/>
<proteinExistence type="predicted"/>